<evidence type="ECO:0000313" key="3">
    <source>
        <dbReference type="Proteomes" id="UP000033648"/>
    </source>
</evidence>
<name>A0A0F4KYB2_9BIFI</name>
<comment type="caution">
    <text evidence="2">The sequence shown here is derived from an EMBL/GenBank/DDBJ whole genome shotgun (WGS) entry which is preliminary data.</text>
</comment>
<proteinExistence type="predicted"/>
<keyword evidence="1" id="KW-0812">Transmembrane</keyword>
<evidence type="ECO:0008006" key="4">
    <source>
        <dbReference type="Google" id="ProtNLM"/>
    </source>
</evidence>
<dbReference type="OrthoDB" id="3240150at2"/>
<keyword evidence="1" id="KW-0472">Membrane</keyword>
<keyword evidence="1" id="KW-1133">Transmembrane helix</keyword>
<evidence type="ECO:0000256" key="1">
    <source>
        <dbReference type="SAM" id="Phobius"/>
    </source>
</evidence>
<organism evidence="2 3">
    <name type="scientific">Bifidobacterium asteroides</name>
    <dbReference type="NCBI Taxonomy" id="1684"/>
    <lineage>
        <taxon>Bacteria</taxon>
        <taxon>Bacillati</taxon>
        <taxon>Actinomycetota</taxon>
        <taxon>Actinomycetes</taxon>
        <taxon>Bifidobacteriales</taxon>
        <taxon>Bifidobacteriaceae</taxon>
        <taxon>Bifidobacterium</taxon>
    </lineage>
</organism>
<reference evidence="2 3" key="1">
    <citation type="submission" date="2014-12" db="EMBL/GenBank/DDBJ databases">
        <title>Comparative genomics of the lactic acid bacteria isolated from the honey bee gut.</title>
        <authorList>
            <person name="Ellegaard K.M."/>
            <person name="Tamarit D."/>
            <person name="Javelind E."/>
            <person name="Olofsson T."/>
            <person name="Andersson S.G."/>
            <person name="Vasquez A."/>
        </authorList>
    </citation>
    <scope>NUCLEOTIDE SEQUENCE [LARGE SCALE GENOMIC DNA]</scope>
    <source>
        <strain evidence="2 3">Bin2</strain>
    </source>
</reference>
<feature type="transmembrane region" description="Helical" evidence="1">
    <location>
        <begin position="38"/>
        <end position="60"/>
    </location>
</feature>
<dbReference type="Proteomes" id="UP000033648">
    <property type="component" value="Unassembled WGS sequence"/>
</dbReference>
<accession>A0A0F4KYB2</accession>
<dbReference type="EMBL" id="JWME01000010">
    <property type="protein sequence ID" value="KJY50949.1"/>
    <property type="molecule type" value="Genomic_DNA"/>
</dbReference>
<evidence type="ECO:0000313" key="2">
    <source>
        <dbReference type="EMBL" id="KJY50949.1"/>
    </source>
</evidence>
<dbReference type="PATRIC" id="fig|1684.4.peg.859"/>
<gene>
    <name evidence="2" type="ORF">JF69_07980</name>
</gene>
<protein>
    <recommendedName>
        <fullName evidence="4">Carbon starvation protein</fullName>
    </recommendedName>
</protein>
<dbReference type="AlphaFoldDB" id="A0A0F4KYB2"/>
<sequence>MRITGKARSRMYGLTAAACAIWLVQSLAEAVRDGSLLTWPTLIFSVCLAVVTVYCGVCAFREGRKG</sequence>